<dbReference type="EMBL" id="VSRR010029711">
    <property type="protein sequence ID" value="MPC69603.1"/>
    <property type="molecule type" value="Genomic_DNA"/>
</dbReference>
<keyword evidence="2" id="KW-0732">Signal</keyword>
<proteinExistence type="predicted"/>
<reference evidence="3 4" key="1">
    <citation type="submission" date="2019-05" db="EMBL/GenBank/DDBJ databases">
        <title>Another draft genome of Portunus trituberculatus and its Hox gene families provides insights of decapod evolution.</title>
        <authorList>
            <person name="Jeong J.-H."/>
            <person name="Song I."/>
            <person name="Kim S."/>
            <person name="Choi T."/>
            <person name="Kim D."/>
            <person name="Ryu S."/>
            <person name="Kim W."/>
        </authorList>
    </citation>
    <scope>NUCLEOTIDE SEQUENCE [LARGE SCALE GENOMIC DNA]</scope>
    <source>
        <tissue evidence="3">Muscle</tissue>
    </source>
</reference>
<feature type="chain" id="PRO_5023084906" evidence="2">
    <location>
        <begin position="19"/>
        <end position="141"/>
    </location>
</feature>
<comment type="caution">
    <text evidence="3">The sequence shown here is derived from an EMBL/GenBank/DDBJ whole genome shotgun (WGS) entry which is preliminary data.</text>
</comment>
<feature type="region of interest" description="Disordered" evidence="1">
    <location>
        <begin position="121"/>
        <end position="141"/>
    </location>
</feature>
<evidence type="ECO:0000313" key="3">
    <source>
        <dbReference type="EMBL" id="MPC69603.1"/>
    </source>
</evidence>
<organism evidence="3 4">
    <name type="scientific">Portunus trituberculatus</name>
    <name type="common">Swimming crab</name>
    <name type="synonym">Neptunus trituberculatus</name>
    <dbReference type="NCBI Taxonomy" id="210409"/>
    <lineage>
        <taxon>Eukaryota</taxon>
        <taxon>Metazoa</taxon>
        <taxon>Ecdysozoa</taxon>
        <taxon>Arthropoda</taxon>
        <taxon>Crustacea</taxon>
        <taxon>Multicrustacea</taxon>
        <taxon>Malacostraca</taxon>
        <taxon>Eumalacostraca</taxon>
        <taxon>Eucarida</taxon>
        <taxon>Decapoda</taxon>
        <taxon>Pleocyemata</taxon>
        <taxon>Brachyura</taxon>
        <taxon>Eubrachyura</taxon>
        <taxon>Portunoidea</taxon>
        <taxon>Portunidae</taxon>
        <taxon>Portuninae</taxon>
        <taxon>Portunus</taxon>
    </lineage>
</organism>
<keyword evidence="4" id="KW-1185">Reference proteome</keyword>
<dbReference type="Proteomes" id="UP000324222">
    <property type="component" value="Unassembled WGS sequence"/>
</dbReference>
<feature type="signal peptide" evidence="2">
    <location>
        <begin position="1"/>
        <end position="18"/>
    </location>
</feature>
<dbReference type="OrthoDB" id="6350772at2759"/>
<evidence type="ECO:0000313" key="4">
    <source>
        <dbReference type="Proteomes" id="UP000324222"/>
    </source>
</evidence>
<gene>
    <name evidence="3" type="ORF">E2C01_063833</name>
</gene>
<evidence type="ECO:0000256" key="2">
    <source>
        <dbReference type="SAM" id="SignalP"/>
    </source>
</evidence>
<sequence length="141" mass="15479">MTLPLLSTFLTLLSVTSAMGRWWGGGQDGVQHGDRAERREYLSEGDAYDDSGVRDINGRALIIEVAKQVLRLLHQHRQQENRLGREAEAAMTSSIARDSVRLVVMGFMVYHVTITPTISPHHLTTTTRLPQRGAVSGAGGV</sequence>
<accession>A0A5B7HHG6</accession>
<name>A0A5B7HHG6_PORTR</name>
<protein>
    <submittedName>
        <fullName evidence="3">Uncharacterized protein</fullName>
    </submittedName>
</protein>
<evidence type="ECO:0000256" key="1">
    <source>
        <dbReference type="SAM" id="MobiDB-lite"/>
    </source>
</evidence>
<dbReference type="AlphaFoldDB" id="A0A5B7HHG6"/>